<organism evidence="2 3">
    <name type="scientific">Triticum urartu</name>
    <name type="common">Red wild einkorn</name>
    <name type="synonym">Crithodium urartu</name>
    <dbReference type="NCBI Taxonomy" id="4572"/>
    <lineage>
        <taxon>Eukaryota</taxon>
        <taxon>Viridiplantae</taxon>
        <taxon>Streptophyta</taxon>
        <taxon>Embryophyta</taxon>
        <taxon>Tracheophyta</taxon>
        <taxon>Spermatophyta</taxon>
        <taxon>Magnoliopsida</taxon>
        <taxon>Liliopsida</taxon>
        <taxon>Poales</taxon>
        <taxon>Poaceae</taxon>
        <taxon>BOP clade</taxon>
        <taxon>Pooideae</taxon>
        <taxon>Triticodae</taxon>
        <taxon>Triticeae</taxon>
        <taxon>Triticinae</taxon>
        <taxon>Triticum</taxon>
    </lineage>
</organism>
<keyword evidence="3" id="KW-1185">Reference proteome</keyword>
<dbReference type="EnsemblPlants" id="TuG1812G0700000404.01.T01">
    <property type="protein sequence ID" value="TuG1812G0700000404.01.T01"/>
    <property type="gene ID" value="TuG1812G0700000404.01"/>
</dbReference>
<accession>A0A8R7QY54</accession>
<reference evidence="3" key="1">
    <citation type="journal article" date="2013" name="Nature">
        <title>Draft genome of the wheat A-genome progenitor Triticum urartu.</title>
        <authorList>
            <person name="Ling H.Q."/>
            <person name="Zhao S."/>
            <person name="Liu D."/>
            <person name="Wang J."/>
            <person name="Sun H."/>
            <person name="Zhang C."/>
            <person name="Fan H."/>
            <person name="Li D."/>
            <person name="Dong L."/>
            <person name="Tao Y."/>
            <person name="Gao C."/>
            <person name="Wu H."/>
            <person name="Li Y."/>
            <person name="Cui Y."/>
            <person name="Guo X."/>
            <person name="Zheng S."/>
            <person name="Wang B."/>
            <person name="Yu K."/>
            <person name="Liang Q."/>
            <person name="Yang W."/>
            <person name="Lou X."/>
            <person name="Chen J."/>
            <person name="Feng M."/>
            <person name="Jian J."/>
            <person name="Zhang X."/>
            <person name="Luo G."/>
            <person name="Jiang Y."/>
            <person name="Liu J."/>
            <person name="Wang Z."/>
            <person name="Sha Y."/>
            <person name="Zhang B."/>
            <person name="Wu H."/>
            <person name="Tang D."/>
            <person name="Shen Q."/>
            <person name="Xue P."/>
            <person name="Zou S."/>
            <person name="Wang X."/>
            <person name="Liu X."/>
            <person name="Wang F."/>
            <person name="Yang Y."/>
            <person name="An X."/>
            <person name="Dong Z."/>
            <person name="Zhang K."/>
            <person name="Zhang X."/>
            <person name="Luo M.C."/>
            <person name="Dvorak J."/>
            <person name="Tong Y."/>
            <person name="Wang J."/>
            <person name="Yang H."/>
            <person name="Li Z."/>
            <person name="Wang D."/>
            <person name="Zhang A."/>
            <person name="Wang J."/>
        </authorList>
    </citation>
    <scope>NUCLEOTIDE SEQUENCE</scope>
    <source>
        <strain evidence="3">cv. G1812</strain>
    </source>
</reference>
<dbReference type="Proteomes" id="UP000015106">
    <property type="component" value="Chromosome 7"/>
</dbReference>
<evidence type="ECO:0000313" key="2">
    <source>
        <dbReference type="EnsemblPlants" id="TuG1812G0700000404.01.T01"/>
    </source>
</evidence>
<feature type="chain" id="PRO_5035898640" evidence="1">
    <location>
        <begin position="33"/>
        <end position="90"/>
    </location>
</feature>
<protein>
    <submittedName>
        <fullName evidence="2">Uncharacterized protein</fullName>
    </submittedName>
</protein>
<feature type="signal peptide" evidence="1">
    <location>
        <begin position="1"/>
        <end position="32"/>
    </location>
</feature>
<proteinExistence type="predicted"/>
<reference evidence="2" key="3">
    <citation type="submission" date="2022-06" db="UniProtKB">
        <authorList>
            <consortium name="EnsemblPlants"/>
        </authorList>
    </citation>
    <scope>IDENTIFICATION</scope>
</reference>
<dbReference type="AlphaFoldDB" id="A0A8R7QY54"/>
<dbReference type="Gramene" id="TuG1812G0700000404.01.T01">
    <property type="protein sequence ID" value="TuG1812G0700000404.01.T01"/>
    <property type="gene ID" value="TuG1812G0700000404.01"/>
</dbReference>
<keyword evidence="1" id="KW-0732">Signal</keyword>
<sequence>MAIIKRNTRAACLAVLVAIAATLLLSSSTVQADECMVAPECSGPYPEVVCPELCARYGFNKDGYCKESQYCCCRGAKLAQPVFVNPSVTP</sequence>
<name>A0A8R7QY54_TRIUA</name>
<reference evidence="2" key="2">
    <citation type="submission" date="2018-03" db="EMBL/GenBank/DDBJ databases">
        <title>The Triticum urartu genome reveals the dynamic nature of wheat genome evolution.</title>
        <authorList>
            <person name="Ling H."/>
            <person name="Ma B."/>
            <person name="Shi X."/>
            <person name="Liu H."/>
            <person name="Dong L."/>
            <person name="Sun H."/>
            <person name="Cao Y."/>
            <person name="Gao Q."/>
            <person name="Zheng S."/>
            <person name="Li Y."/>
            <person name="Yu Y."/>
            <person name="Du H."/>
            <person name="Qi M."/>
            <person name="Li Y."/>
            <person name="Yu H."/>
            <person name="Cui Y."/>
            <person name="Wang N."/>
            <person name="Chen C."/>
            <person name="Wu H."/>
            <person name="Zhao Y."/>
            <person name="Zhang J."/>
            <person name="Li Y."/>
            <person name="Zhou W."/>
            <person name="Zhang B."/>
            <person name="Hu W."/>
            <person name="Eijk M."/>
            <person name="Tang J."/>
            <person name="Witsenboer H."/>
            <person name="Zhao S."/>
            <person name="Li Z."/>
            <person name="Zhang A."/>
            <person name="Wang D."/>
            <person name="Liang C."/>
        </authorList>
    </citation>
    <scope>NUCLEOTIDE SEQUENCE [LARGE SCALE GENOMIC DNA]</scope>
    <source>
        <strain evidence="2">cv. G1812</strain>
    </source>
</reference>
<evidence type="ECO:0000256" key="1">
    <source>
        <dbReference type="SAM" id="SignalP"/>
    </source>
</evidence>
<evidence type="ECO:0000313" key="3">
    <source>
        <dbReference type="Proteomes" id="UP000015106"/>
    </source>
</evidence>